<proteinExistence type="inferred from homology"/>
<dbReference type="Gene3D" id="3.40.50.300">
    <property type="entry name" value="P-loop containing nucleotide triphosphate hydrolases"/>
    <property type="match status" value="2"/>
</dbReference>
<feature type="transmembrane region" description="Helical" evidence="10">
    <location>
        <begin position="1041"/>
        <end position="1067"/>
    </location>
</feature>
<dbReference type="InterPro" id="IPR017871">
    <property type="entry name" value="ABC_transporter-like_CS"/>
</dbReference>
<keyword evidence="4 10" id="KW-0812">Transmembrane</keyword>
<keyword evidence="9 10" id="KW-0472">Membrane</keyword>
<keyword evidence="3" id="KW-0813">Transport</keyword>
<dbReference type="GO" id="GO:0016020">
    <property type="term" value="C:membrane"/>
    <property type="evidence" value="ECO:0007669"/>
    <property type="project" value="UniProtKB-SubCell"/>
</dbReference>
<dbReference type="GO" id="GO:0140359">
    <property type="term" value="F:ABC-type transporter activity"/>
    <property type="evidence" value="ECO:0007669"/>
    <property type="project" value="InterPro"/>
</dbReference>
<keyword evidence="13" id="KW-1185">Reference proteome</keyword>
<evidence type="ECO:0000256" key="6">
    <source>
        <dbReference type="ARBA" id="ARBA00022741"/>
    </source>
</evidence>
<feature type="transmembrane region" description="Helical" evidence="10">
    <location>
        <begin position="1144"/>
        <end position="1163"/>
    </location>
</feature>
<feature type="transmembrane region" description="Helical" evidence="10">
    <location>
        <begin position="221"/>
        <end position="245"/>
    </location>
</feature>
<evidence type="ECO:0000256" key="4">
    <source>
        <dbReference type="ARBA" id="ARBA00022692"/>
    </source>
</evidence>
<comment type="subcellular location">
    <subcellularLocation>
        <location evidence="1">Membrane</location>
        <topology evidence="1">Multi-pass membrane protein</topology>
    </subcellularLocation>
</comment>
<feature type="transmembrane region" description="Helical" evidence="10">
    <location>
        <begin position="24"/>
        <end position="45"/>
    </location>
</feature>
<dbReference type="InterPro" id="IPR027417">
    <property type="entry name" value="P-loop_NTPase"/>
</dbReference>
<evidence type="ECO:0000256" key="3">
    <source>
        <dbReference type="ARBA" id="ARBA00022448"/>
    </source>
</evidence>
<evidence type="ECO:0000256" key="5">
    <source>
        <dbReference type="ARBA" id="ARBA00022737"/>
    </source>
</evidence>
<evidence type="ECO:0000313" key="12">
    <source>
        <dbReference type="EMBL" id="KJX98170.1"/>
    </source>
</evidence>
<feature type="transmembrane region" description="Helical" evidence="10">
    <location>
        <begin position="1184"/>
        <end position="1209"/>
    </location>
</feature>
<feature type="domain" description="ABC transporter" evidence="11">
    <location>
        <begin position="1258"/>
        <end position="1488"/>
    </location>
</feature>
<protein>
    <submittedName>
        <fullName evidence="12">Abc transporter like protein</fullName>
    </submittedName>
</protein>
<dbReference type="CDD" id="cd03263">
    <property type="entry name" value="ABC_subfamily_A"/>
    <property type="match status" value="2"/>
</dbReference>
<dbReference type="Pfam" id="PF00005">
    <property type="entry name" value="ABC_tran"/>
    <property type="match status" value="2"/>
</dbReference>
<feature type="transmembrane region" description="Helical" evidence="10">
    <location>
        <begin position="1105"/>
        <end position="1124"/>
    </location>
</feature>
<organism evidence="12 13">
    <name type="scientific">Zymoseptoria brevis</name>
    <dbReference type="NCBI Taxonomy" id="1047168"/>
    <lineage>
        <taxon>Eukaryota</taxon>
        <taxon>Fungi</taxon>
        <taxon>Dikarya</taxon>
        <taxon>Ascomycota</taxon>
        <taxon>Pezizomycotina</taxon>
        <taxon>Dothideomycetes</taxon>
        <taxon>Dothideomycetidae</taxon>
        <taxon>Mycosphaerellales</taxon>
        <taxon>Mycosphaerellaceae</taxon>
        <taxon>Zymoseptoria</taxon>
    </lineage>
</organism>
<dbReference type="EMBL" id="LAFY01000421">
    <property type="protein sequence ID" value="KJX98170.1"/>
    <property type="molecule type" value="Genomic_DNA"/>
</dbReference>
<evidence type="ECO:0000256" key="10">
    <source>
        <dbReference type="SAM" id="Phobius"/>
    </source>
</evidence>
<dbReference type="OrthoDB" id="8061355at2759"/>
<evidence type="ECO:0000256" key="2">
    <source>
        <dbReference type="ARBA" id="ARBA00008869"/>
    </source>
</evidence>
<sequence>MAQLIGQVWTLTKKDLLLLARRRWFSAFIRAVAFPIVLTVILASVKTWIKNDGGNGVGTPTPIRSLPEAFNIVGGTRKNFVLVNHGLGGDDALSVIDELTTTARNGNRDVHLANTTAQIQELCPSTSRGVTDCFGAIEFWSSPESNPGSVWNYTIWQDSSIRGADVRKNTSPTQVYTLPLQFAVDSLLSARNNGTRLPDTILQYPYTQQSQAEADFQDSKFFGLLVTQAIAFALFIAMVGIAYHLTGHVVRQREEGMLQLIDAQMPNTSRWECLAARTFATHLAFTIIYMPGYIVCGAVVGTLIYPHSNAGWFVLLYIMAGLAMISMSILASSLFQRQQLSAISAVVAAMVFAIVAQFTQSGQKSTNDAAVIATGLLFPPSSFVYFLVTGAVSEIFSQPLRPQQTLPGLLASVLEIRVWSLTPAVFLGFFAIQIVLYPMLAVVIERFMWGSSFRGRHLRSTAEMEGNALRLSKFSKRYNVAAKKRDRTLAVDELSCDFYAGSITILLGANGSGKSTTLNCIAGLQSITDGRIDIDGSGGIGLCPQKNVMWPDMTVSEHVSFFQRLKNPSMPQSQVKAEVERLIEGCDLGMKVHAKSGTLSGGQQRKLQLAMMLAGGSKVCCIDEASSGIDPLARRNIWEILLRERGHRTLLLTTHFLDECEVLADHIALLSKGKLRAEGSVSELKNSLGGGFRVVLPGHSGTIPGIDVSGSSIKQTHNGEETLLEVPNSKTLTPVLQRLDEQGLSGYKIEGPSIETVFLRLADEMKAETHDKSTAGEHGDEFAAPPMVLHTGKPCGPMKQMSALFMKRVTVLKHNFMPYLAGLFVPLVIAGLVPRFLRNVDSSGLQCRDPDEGTLEYFPNTLGPSSIVYGMTVGPPDVVDELERLVPTRGFCHQPSYYAPYSYCENSDTYSDSWNATSTATSLDALNAEVLPKPGGYDSQQGGFFIRENEPPVLAILTSYGFYTSVTTLGALDMALSNTTVAVSYESFGGRYTPRDFYQSLVAVFTTIGFCLFPGLFTLYPTRERLQKVRAMQYSNGITSGPLWVAYALFDFCFLLLIAILVTVIWLTNGYGYYGLGYMFVVFLLYGLAATTCSYVISLFAPSQLAGVAMTVIVQVVIAMLYFVGCFLTVDMAENAVIPRNLDILYYTIALICPAVSLLRALLVTMNIYSISCDGSTLASYGGAIDLFGGPILYLVLQFIVFVMILIFYESGGSLEAFGIRLGAKKNHHHNDAEKDIEGSDAESAEEVHRLSSLNDGLRVQHLSKTFGRNKAVDDISFGILPSEKFAFIGPNGAGESTSISLIRGELRPDSSPRPQVHIAGDSLFDSPVSAKSHLGVCPQFDSVDSMTLSEHLHFYARARGLQGKDKNSNVDEIITRLGLTEHRKKLVKKLSGGTKRKLSLGIALISNPSVLLLDEPSSGMDAAAKRTLWATLRAISAGRSLLITTHSMEEADALCDRAGIIAKQMLALGTISDLHAKYADRVYVQLVHNEAPRSTDQDMEKLRMWVRSTFLVAETERSVGGQVRFAVPIQRDGSAPSNVLDGSHMGKLFQAIEAKKEEVGIRDYSIERSSLEQVFLNVVGRHGVEEENSHEVERKGLVQKLLRR</sequence>
<keyword evidence="8 10" id="KW-1133">Transmembrane helix</keyword>
<keyword evidence="5" id="KW-0677">Repeat</keyword>
<dbReference type="SMART" id="SM00382">
    <property type="entry name" value="AAA"/>
    <property type="match status" value="2"/>
</dbReference>
<feature type="transmembrane region" description="Helical" evidence="10">
    <location>
        <begin position="340"/>
        <end position="358"/>
    </location>
</feature>
<evidence type="ECO:0000256" key="9">
    <source>
        <dbReference type="ARBA" id="ARBA00023136"/>
    </source>
</evidence>
<feature type="transmembrane region" description="Helical" evidence="10">
    <location>
        <begin position="312"/>
        <end position="334"/>
    </location>
</feature>
<feature type="transmembrane region" description="Helical" evidence="10">
    <location>
        <begin position="416"/>
        <end position="444"/>
    </location>
</feature>
<dbReference type="PROSITE" id="PS50893">
    <property type="entry name" value="ABC_TRANSPORTER_2"/>
    <property type="match status" value="2"/>
</dbReference>
<comment type="similarity">
    <text evidence="2">Belongs to the ABC transporter superfamily. ABCA family.</text>
</comment>
<name>A0A0F4GPP5_9PEZI</name>
<dbReference type="InterPro" id="IPR013525">
    <property type="entry name" value="ABC2_TM"/>
</dbReference>
<evidence type="ECO:0000313" key="13">
    <source>
        <dbReference type="Proteomes" id="UP000033647"/>
    </source>
</evidence>
<dbReference type="STRING" id="1047168.A0A0F4GPP5"/>
<keyword evidence="7" id="KW-0067">ATP-binding</keyword>
<dbReference type="InterPro" id="IPR026082">
    <property type="entry name" value="ABCA"/>
</dbReference>
<reference evidence="12 13" key="1">
    <citation type="submission" date="2015-03" db="EMBL/GenBank/DDBJ databases">
        <title>RNA-seq based gene annotation and comparative genomics of four Zymoseptoria species reveal species-specific pathogenicity related genes and transposable element activity.</title>
        <authorList>
            <person name="Grandaubert J."/>
            <person name="Bhattacharyya A."/>
            <person name="Stukenbrock E.H."/>
        </authorList>
    </citation>
    <scope>NUCLEOTIDE SEQUENCE [LARGE SCALE GENOMIC DNA]</scope>
    <source>
        <strain evidence="12 13">Zb18110</strain>
    </source>
</reference>
<evidence type="ECO:0000256" key="1">
    <source>
        <dbReference type="ARBA" id="ARBA00004141"/>
    </source>
</evidence>
<dbReference type="PROSITE" id="PS00211">
    <property type="entry name" value="ABC_TRANSPORTER_1"/>
    <property type="match status" value="1"/>
</dbReference>
<dbReference type="Proteomes" id="UP000033647">
    <property type="component" value="Unassembled WGS sequence"/>
</dbReference>
<dbReference type="GO" id="GO:0005524">
    <property type="term" value="F:ATP binding"/>
    <property type="evidence" value="ECO:0007669"/>
    <property type="project" value="UniProtKB-KW"/>
</dbReference>
<feature type="transmembrane region" description="Helical" evidence="10">
    <location>
        <begin position="997"/>
        <end position="1020"/>
    </location>
</feature>
<dbReference type="SUPFAM" id="SSF52540">
    <property type="entry name" value="P-loop containing nucleoside triphosphate hydrolases"/>
    <property type="match status" value="2"/>
</dbReference>
<dbReference type="Pfam" id="PF12698">
    <property type="entry name" value="ABC2_membrane_3"/>
    <property type="match status" value="2"/>
</dbReference>
<dbReference type="GO" id="GO:0016887">
    <property type="term" value="F:ATP hydrolysis activity"/>
    <property type="evidence" value="ECO:0007669"/>
    <property type="project" value="InterPro"/>
</dbReference>
<feature type="transmembrane region" description="Helical" evidence="10">
    <location>
        <begin position="816"/>
        <end position="837"/>
    </location>
</feature>
<gene>
    <name evidence="12" type="ORF">TI39_contig429g00002</name>
</gene>
<feature type="transmembrane region" description="Helical" evidence="10">
    <location>
        <begin position="1073"/>
        <end position="1098"/>
    </location>
</feature>
<evidence type="ECO:0000256" key="7">
    <source>
        <dbReference type="ARBA" id="ARBA00022840"/>
    </source>
</evidence>
<evidence type="ECO:0000259" key="11">
    <source>
        <dbReference type="PROSITE" id="PS50893"/>
    </source>
</evidence>
<keyword evidence="6" id="KW-0547">Nucleotide-binding</keyword>
<dbReference type="GO" id="GO:0005319">
    <property type="term" value="F:lipid transporter activity"/>
    <property type="evidence" value="ECO:0007669"/>
    <property type="project" value="TreeGrafter"/>
</dbReference>
<comment type="caution">
    <text evidence="12">The sequence shown here is derived from an EMBL/GenBank/DDBJ whole genome shotgun (WGS) entry which is preliminary data.</text>
</comment>
<dbReference type="InterPro" id="IPR003593">
    <property type="entry name" value="AAA+_ATPase"/>
</dbReference>
<dbReference type="PANTHER" id="PTHR19229:SF36">
    <property type="entry name" value="ATP-BINDING CASSETTE SUB-FAMILY A MEMBER 2"/>
    <property type="match status" value="1"/>
</dbReference>
<evidence type="ECO:0000256" key="8">
    <source>
        <dbReference type="ARBA" id="ARBA00022989"/>
    </source>
</evidence>
<dbReference type="PANTHER" id="PTHR19229">
    <property type="entry name" value="ATP-BINDING CASSETTE TRANSPORTER SUBFAMILY A ABCA"/>
    <property type="match status" value="1"/>
</dbReference>
<accession>A0A0F4GPP5</accession>
<feature type="transmembrane region" description="Helical" evidence="10">
    <location>
        <begin position="370"/>
        <end position="396"/>
    </location>
</feature>
<dbReference type="InterPro" id="IPR003439">
    <property type="entry name" value="ABC_transporter-like_ATP-bd"/>
</dbReference>
<feature type="transmembrane region" description="Helical" evidence="10">
    <location>
        <begin position="279"/>
        <end position="305"/>
    </location>
</feature>
<feature type="domain" description="ABC transporter" evidence="11">
    <location>
        <begin position="469"/>
        <end position="697"/>
    </location>
</feature>